<evidence type="ECO:0000313" key="2">
    <source>
        <dbReference type="Proteomes" id="UP001328107"/>
    </source>
</evidence>
<dbReference type="EMBL" id="BTRK01000006">
    <property type="protein sequence ID" value="GMR62756.1"/>
    <property type="molecule type" value="Genomic_DNA"/>
</dbReference>
<comment type="caution">
    <text evidence="1">The sequence shown here is derived from an EMBL/GenBank/DDBJ whole genome shotgun (WGS) entry which is preliminary data.</text>
</comment>
<feature type="non-terminal residue" evidence="1">
    <location>
        <position position="1"/>
    </location>
</feature>
<reference evidence="2" key="1">
    <citation type="submission" date="2022-10" db="EMBL/GenBank/DDBJ databases">
        <title>Genome assembly of Pristionchus species.</title>
        <authorList>
            <person name="Yoshida K."/>
            <person name="Sommer R.J."/>
        </authorList>
    </citation>
    <scope>NUCLEOTIDE SEQUENCE [LARGE SCALE GENOMIC DNA]</scope>
    <source>
        <strain evidence="2">RS5460</strain>
    </source>
</reference>
<keyword evidence="2" id="KW-1185">Reference proteome</keyword>
<feature type="non-terminal residue" evidence="1">
    <location>
        <position position="305"/>
    </location>
</feature>
<accession>A0AAN5DGY0</accession>
<protein>
    <recommendedName>
        <fullName evidence="3">Reverse transcriptase domain-containing protein</fullName>
    </recommendedName>
</protein>
<dbReference type="Proteomes" id="UP001328107">
    <property type="component" value="Unassembled WGS sequence"/>
</dbReference>
<dbReference type="PANTHER" id="PTHR47510">
    <property type="entry name" value="REVERSE TRANSCRIPTASE DOMAIN-CONTAINING PROTEIN"/>
    <property type="match status" value="1"/>
</dbReference>
<evidence type="ECO:0008006" key="3">
    <source>
        <dbReference type="Google" id="ProtNLM"/>
    </source>
</evidence>
<name>A0AAN5DGY0_9BILA</name>
<organism evidence="1 2">
    <name type="scientific">Pristionchus mayeri</name>
    <dbReference type="NCBI Taxonomy" id="1317129"/>
    <lineage>
        <taxon>Eukaryota</taxon>
        <taxon>Metazoa</taxon>
        <taxon>Ecdysozoa</taxon>
        <taxon>Nematoda</taxon>
        <taxon>Chromadorea</taxon>
        <taxon>Rhabditida</taxon>
        <taxon>Rhabditina</taxon>
        <taxon>Diplogasteromorpha</taxon>
        <taxon>Diplogasteroidea</taxon>
        <taxon>Neodiplogasteridae</taxon>
        <taxon>Pristionchus</taxon>
    </lineage>
</organism>
<dbReference type="PANTHER" id="PTHR47510:SF3">
    <property type="entry name" value="ENDO_EXONUCLEASE_PHOSPHATASE DOMAIN-CONTAINING PROTEIN"/>
    <property type="match status" value="1"/>
</dbReference>
<gene>
    <name evidence="1" type="ORF">PMAYCL1PPCAC_32951</name>
</gene>
<proteinExistence type="predicted"/>
<dbReference type="AlphaFoldDB" id="A0AAN5DGY0"/>
<evidence type="ECO:0000313" key="1">
    <source>
        <dbReference type="EMBL" id="GMR62756.1"/>
    </source>
</evidence>
<sequence length="305" mass="34359">ISPTAGPSRGNKVMSLSALSPIHSPPTNQYEIAAVEWDTLLAQSDQTPDALYSAFLDIIHPNINENIPYRKISSKPFLLSKKSQRLLRKSRKLFKQRFSIGLFSFKQASTKFRQSVRSTRRKRERDLISRPNSKRFYSFASDKLKDNASSIPALIDELGLSQTDSQIKVDLLAHHFSKCFNHNVPPPPPPTTLSPSDPIIDYIDFSPIIIMKILSKLPNRNSSSPDGIPYTTCAYIDFSKAFDSIPLNLLVSKCESTGITRGHRLKICPFRTTSQRFASFLSNRIVPHWNRLDDSIISSPNLSIV</sequence>